<protein>
    <recommendedName>
        <fullName evidence="2">PKD domain-containing protein</fullName>
    </recommendedName>
</protein>
<evidence type="ECO:0000259" key="2">
    <source>
        <dbReference type="PROSITE" id="PS50093"/>
    </source>
</evidence>
<dbReference type="STRING" id="516051.VC82_79"/>
<dbReference type="PROSITE" id="PS50093">
    <property type="entry name" value="PKD"/>
    <property type="match status" value="1"/>
</dbReference>
<dbReference type="Gene3D" id="2.60.40.10">
    <property type="entry name" value="Immunoglobulins"/>
    <property type="match status" value="1"/>
</dbReference>
<feature type="chain" id="PRO_5002300233" description="PKD domain-containing protein" evidence="1">
    <location>
        <begin position="20"/>
        <end position="881"/>
    </location>
</feature>
<dbReference type="InterPro" id="IPR013783">
    <property type="entry name" value="Ig-like_fold"/>
</dbReference>
<evidence type="ECO:0000313" key="4">
    <source>
        <dbReference type="Proteomes" id="UP000032726"/>
    </source>
</evidence>
<dbReference type="SUPFAM" id="SSF82171">
    <property type="entry name" value="DPP6 N-terminal domain-like"/>
    <property type="match status" value="1"/>
</dbReference>
<dbReference type="InterPro" id="IPR035986">
    <property type="entry name" value="PKD_dom_sf"/>
</dbReference>
<dbReference type="RefSeq" id="WP_045800638.1">
    <property type="nucleotide sequence ID" value="NZ_CP011071.1"/>
</dbReference>
<evidence type="ECO:0000313" key="3">
    <source>
        <dbReference type="EMBL" id="AKA33771.1"/>
    </source>
</evidence>
<dbReference type="NCBIfam" id="TIGR04131">
    <property type="entry name" value="Bac_Flav_CTERM"/>
    <property type="match status" value="1"/>
</dbReference>
<evidence type="ECO:0000256" key="1">
    <source>
        <dbReference type="SAM" id="SignalP"/>
    </source>
</evidence>
<gene>
    <name evidence="3" type="ORF">VC82_79</name>
</gene>
<dbReference type="SUPFAM" id="SSF49299">
    <property type="entry name" value="PKD domain"/>
    <property type="match status" value="1"/>
</dbReference>
<dbReference type="KEGG" id="mlt:VC82_79"/>
<dbReference type="AlphaFoldDB" id="A0A0D5YPK3"/>
<dbReference type="Pfam" id="PF13585">
    <property type="entry name" value="CHU_C"/>
    <property type="match status" value="1"/>
</dbReference>
<name>A0A0D5YPK3_9FLAO</name>
<accession>A0A0D5YPK3</accession>
<dbReference type="HOGENOM" id="CLU_012935_0_0_10"/>
<dbReference type="Proteomes" id="UP000032726">
    <property type="component" value="Chromosome"/>
</dbReference>
<sequence>MRILITTIIIILVSANLSAQREAANWYFGQNAGLDFNSGTPVPLLDGQINTVEGCEAFSDSNGNLLFYTDGKTVWNRSHQVMPSGTELGGSFSTTQSALVVPNPIDKNIYYVFTPDDALSKNFGQTTNGFNYSVVDMAKDNGRGDVIDKNITLLAQCSEKVSAVRNASGDYYWVVTHFRNQFYAYRVDGSGVSENPVVSTTGPWIGDFENIRGSLKISPDGTKLAVAHTIVEPEYTGSFYLFDFEVDTGVVSNAQLISSERLYYGVEFSSNSSKLYASGMGITSLDGEKVVDKVEIVQYDLDAPNIAASEYLVFRFNKAINSFVAGALQIGIDKKIYHAIPGDRLSVIRTPNLKGLDSDFRQFYIDMGGRGATYGLPPFIQSFFETIVTIENFCEGDTTQFTTESNGTIASISWDFGDPLSGASNYSNDLNPTHVFSGFGVYTVTITVEYTNGNTRAFLEYVEIAEVPDVIQNVQLVQCDIDGNEDGISLFNLNEAIPLFNNGNADITANFFGTLQDALNNENILAPIGYQNSVDGEVVFARAFENSECFEIVEVELSAQPLTDLEFYKDIDLCDGTVGILATIVNMQEVHDQLYIDFAQDDIGLYLTEDNALLEVEKLPLEERTFGPFDPLLVYFRVEQGNDCAFIGHVTLNVHEKPVFDELVEVIACNGEAVLRGMDGFENYLWPDGSTQQVYSVQGTGNVDLIFGNDSCSYLQTFSVIDEAPFTISKIIINDFRPSNEVIIETELPDNMDGVRFSMDGGLSFQESNTFSRLLPGVYDLVVSDGCTEIKKTILVGGVTSFFTPNNDGINDRWALANPEFFPGAEISIFDRYGKLLSIIRNDGPGWDGTFNRREMPSDDYWYRLRLAEGRVVTGHFTLKR</sequence>
<dbReference type="OrthoDB" id="9765926at2"/>
<dbReference type="InterPro" id="IPR000601">
    <property type="entry name" value="PKD_dom"/>
</dbReference>
<keyword evidence="1" id="KW-0732">Signal</keyword>
<dbReference type="EMBL" id="CP011071">
    <property type="protein sequence ID" value="AKA33771.1"/>
    <property type="molecule type" value="Genomic_DNA"/>
</dbReference>
<proteinExistence type="predicted"/>
<dbReference type="InterPro" id="IPR026341">
    <property type="entry name" value="T9SS_type_B"/>
</dbReference>
<dbReference type="Pfam" id="PF18911">
    <property type="entry name" value="PKD_4"/>
    <property type="match status" value="1"/>
</dbReference>
<feature type="domain" description="PKD" evidence="2">
    <location>
        <begin position="398"/>
        <end position="455"/>
    </location>
</feature>
<dbReference type="PATRIC" id="fig|516051.4.peg.82"/>
<dbReference type="CDD" id="cd00146">
    <property type="entry name" value="PKD"/>
    <property type="match status" value="1"/>
</dbReference>
<keyword evidence="4" id="KW-1185">Reference proteome</keyword>
<organism evidence="3 4">
    <name type="scientific">Flagellimonas lutaonensis</name>
    <dbReference type="NCBI Taxonomy" id="516051"/>
    <lineage>
        <taxon>Bacteria</taxon>
        <taxon>Pseudomonadati</taxon>
        <taxon>Bacteroidota</taxon>
        <taxon>Flavobacteriia</taxon>
        <taxon>Flavobacteriales</taxon>
        <taxon>Flavobacteriaceae</taxon>
        <taxon>Flagellimonas</taxon>
    </lineage>
</organism>
<reference evidence="3 4" key="1">
    <citation type="submission" date="2015-03" db="EMBL/GenBank/DDBJ databases">
        <title>Complete genome sequence of Muricauda lutaonensis CC-HSB-11T, isolated from a coastal hot spring.</title>
        <authorList>
            <person name="Kim K.M."/>
        </authorList>
    </citation>
    <scope>NUCLEOTIDE SEQUENCE [LARGE SCALE GENOMIC DNA]</scope>
    <source>
        <strain evidence="3 4">CC-HSB-11</strain>
    </source>
</reference>
<feature type="signal peptide" evidence="1">
    <location>
        <begin position="1"/>
        <end position="19"/>
    </location>
</feature>